<organism evidence="3 4">
    <name type="scientific">Ancylobacter aquaticus</name>
    <dbReference type="NCBI Taxonomy" id="100"/>
    <lineage>
        <taxon>Bacteria</taxon>
        <taxon>Pseudomonadati</taxon>
        <taxon>Pseudomonadota</taxon>
        <taxon>Alphaproteobacteria</taxon>
        <taxon>Hyphomicrobiales</taxon>
        <taxon>Xanthobacteraceae</taxon>
        <taxon>Ancylobacter</taxon>
    </lineage>
</organism>
<keyword evidence="2" id="KW-1133">Transmembrane helix</keyword>
<evidence type="ECO:0000256" key="1">
    <source>
        <dbReference type="SAM" id="MobiDB-lite"/>
    </source>
</evidence>
<feature type="transmembrane region" description="Helical" evidence="2">
    <location>
        <begin position="85"/>
        <end position="104"/>
    </location>
</feature>
<gene>
    <name evidence="3" type="ORF">EV667_3439</name>
</gene>
<evidence type="ECO:0000256" key="2">
    <source>
        <dbReference type="SAM" id="Phobius"/>
    </source>
</evidence>
<dbReference type="AlphaFoldDB" id="A0A4R1HSP2"/>
<keyword evidence="2" id="KW-0812">Transmembrane</keyword>
<keyword evidence="2" id="KW-0472">Membrane</keyword>
<feature type="compositionally biased region" description="Pro residues" evidence="1">
    <location>
        <begin position="1"/>
        <end position="19"/>
    </location>
</feature>
<dbReference type="Proteomes" id="UP000295030">
    <property type="component" value="Unassembled WGS sequence"/>
</dbReference>
<protein>
    <submittedName>
        <fullName evidence="3">Uncharacterized protein</fullName>
    </submittedName>
</protein>
<dbReference type="OrthoDB" id="7356231at2"/>
<evidence type="ECO:0000313" key="4">
    <source>
        <dbReference type="Proteomes" id="UP000295030"/>
    </source>
</evidence>
<dbReference type="EMBL" id="SMFY01000003">
    <property type="protein sequence ID" value="TCK23600.1"/>
    <property type="molecule type" value="Genomic_DNA"/>
</dbReference>
<sequence length="198" mass="22511">MEPPAPPRVPLAPTGPPPAAGEGARPRARRRARFRERPVRVALGFLFRLLCAPLILLDELVRPLYRPLIARLAALKIMHAFERWIAARSVWTILVLLVIPYITIEPLKFVALLWIAGGWPKAGTVLFLLAYLLSFVIIERIYSAGRPKLMSLPWMAWVILTLTALRDRVVAALRLDRLKAGLRRTARDLRRRLALLIR</sequence>
<dbReference type="RefSeq" id="WP_131836543.1">
    <property type="nucleotide sequence ID" value="NZ_SMFY01000003.1"/>
</dbReference>
<feature type="transmembrane region" description="Helical" evidence="2">
    <location>
        <begin position="125"/>
        <end position="142"/>
    </location>
</feature>
<proteinExistence type="predicted"/>
<accession>A0A4R1HSP2</accession>
<keyword evidence="4" id="KW-1185">Reference proteome</keyword>
<comment type="caution">
    <text evidence="3">The sequence shown here is derived from an EMBL/GenBank/DDBJ whole genome shotgun (WGS) entry which is preliminary data.</text>
</comment>
<evidence type="ECO:0000313" key="3">
    <source>
        <dbReference type="EMBL" id="TCK23600.1"/>
    </source>
</evidence>
<reference evidence="3 4" key="1">
    <citation type="submission" date="2019-03" db="EMBL/GenBank/DDBJ databases">
        <title>Genomic Encyclopedia of Type Strains, Phase IV (KMG-IV): sequencing the most valuable type-strain genomes for metagenomic binning, comparative biology and taxonomic classification.</title>
        <authorList>
            <person name="Goeker M."/>
        </authorList>
    </citation>
    <scope>NUCLEOTIDE SEQUENCE [LARGE SCALE GENOMIC DNA]</scope>
    <source>
        <strain evidence="3 4">DSM 101</strain>
    </source>
</reference>
<feature type="region of interest" description="Disordered" evidence="1">
    <location>
        <begin position="1"/>
        <end position="31"/>
    </location>
</feature>
<name>A0A4R1HSP2_ANCAQ</name>